<comment type="subcellular location">
    <subcellularLocation>
        <location evidence="1">Cell membrane</location>
        <topology evidence="1">Multi-pass membrane protein</topology>
    </subcellularLocation>
</comment>
<feature type="transmembrane region" description="Helical" evidence="6">
    <location>
        <begin position="36"/>
        <end position="56"/>
    </location>
</feature>
<dbReference type="InterPro" id="IPR027379">
    <property type="entry name" value="CLS_N"/>
</dbReference>
<evidence type="ECO:0000256" key="1">
    <source>
        <dbReference type="ARBA" id="ARBA00004651"/>
    </source>
</evidence>
<feature type="transmembrane region" description="Helical" evidence="6">
    <location>
        <begin position="6"/>
        <end position="27"/>
    </location>
</feature>
<evidence type="ECO:0000259" key="7">
    <source>
        <dbReference type="Pfam" id="PF13396"/>
    </source>
</evidence>
<evidence type="ECO:0000256" key="2">
    <source>
        <dbReference type="ARBA" id="ARBA00022475"/>
    </source>
</evidence>
<accession>A0ABT4LGV7</accession>
<evidence type="ECO:0000256" key="3">
    <source>
        <dbReference type="ARBA" id="ARBA00022692"/>
    </source>
</evidence>
<keyword evidence="3 6" id="KW-0812">Transmembrane</keyword>
<dbReference type="EMBL" id="JAPWGY010000002">
    <property type="protein sequence ID" value="MCZ4280341.1"/>
    <property type="molecule type" value="Genomic_DNA"/>
</dbReference>
<name>A0ABT4LGV7_9PROT</name>
<evidence type="ECO:0000313" key="9">
    <source>
        <dbReference type="Proteomes" id="UP001069802"/>
    </source>
</evidence>
<keyword evidence="9" id="KW-1185">Reference proteome</keyword>
<evidence type="ECO:0000256" key="4">
    <source>
        <dbReference type="ARBA" id="ARBA00022989"/>
    </source>
</evidence>
<dbReference type="Proteomes" id="UP001069802">
    <property type="component" value="Unassembled WGS sequence"/>
</dbReference>
<evidence type="ECO:0000256" key="6">
    <source>
        <dbReference type="SAM" id="Phobius"/>
    </source>
</evidence>
<keyword evidence="5 6" id="KW-0472">Membrane</keyword>
<evidence type="ECO:0000256" key="5">
    <source>
        <dbReference type="ARBA" id="ARBA00023136"/>
    </source>
</evidence>
<gene>
    <name evidence="8" type="ORF">O4H49_06110</name>
</gene>
<keyword evidence="2" id="KW-1003">Cell membrane</keyword>
<keyword evidence="4 6" id="KW-1133">Transmembrane helix</keyword>
<proteinExistence type="predicted"/>
<reference evidence="8" key="1">
    <citation type="submission" date="2022-12" db="EMBL/GenBank/DDBJ databases">
        <title>Bacterial isolates from different developmental stages of Nematostella vectensis.</title>
        <authorList>
            <person name="Fraune S."/>
        </authorList>
    </citation>
    <scope>NUCLEOTIDE SEQUENCE</scope>
    <source>
        <strain evidence="8">G21630-S1</strain>
    </source>
</reference>
<feature type="domain" description="Cardiolipin synthase N-terminal" evidence="7">
    <location>
        <begin position="17"/>
        <end position="58"/>
    </location>
</feature>
<protein>
    <submittedName>
        <fullName evidence="8">PLD nuclease N-terminal domain-containing protein</fullName>
    </submittedName>
</protein>
<evidence type="ECO:0000313" key="8">
    <source>
        <dbReference type="EMBL" id="MCZ4280341.1"/>
    </source>
</evidence>
<comment type="caution">
    <text evidence="8">The sequence shown here is derived from an EMBL/GenBank/DDBJ whole genome shotgun (WGS) entry which is preliminary data.</text>
</comment>
<sequence>MFSLETASIIGAITLAASLWAIAKILYSEEGRTVKTLWIATVVLLPLLGFVFWYFVGPREQISHHP</sequence>
<dbReference type="Pfam" id="PF13396">
    <property type="entry name" value="PLDc_N"/>
    <property type="match status" value="1"/>
</dbReference>
<organism evidence="8 9">
    <name type="scientific">Kiloniella laminariae</name>
    <dbReference type="NCBI Taxonomy" id="454162"/>
    <lineage>
        <taxon>Bacteria</taxon>
        <taxon>Pseudomonadati</taxon>
        <taxon>Pseudomonadota</taxon>
        <taxon>Alphaproteobacteria</taxon>
        <taxon>Rhodospirillales</taxon>
        <taxon>Kiloniellaceae</taxon>
        <taxon>Kiloniella</taxon>
    </lineage>
</organism>
<dbReference type="RefSeq" id="WP_269422549.1">
    <property type="nucleotide sequence ID" value="NZ_JAPWGY010000002.1"/>
</dbReference>